<proteinExistence type="predicted"/>
<dbReference type="InterPro" id="IPR036259">
    <property type="entry name" value="MFS_trans_sf"/>
</dbReference>
<dbReference type="InterPro" id="IPR011701">
    <property type="entry name" value="MFS"/>
</dbReference>
<sequence>MASQLKTNIRTVFGIIEMVLFSGVIFGWANLVLVLKEEKYFKDLCADGDNGNTSLRKESSDDSEKCGKQDERLALIFTLSVFAFNVAGFIAGALLDKLGTRFVRLIGCFFFLLTGIFAIVLEKETANLMFPLIICLAFAGMCVAISVFQIAVLHTKHQFIISSSLSGALDSSSVVFLVFKLLYDAGVGIRWIFVGYVALAIFCILVSTFFLLPKTSIAAEQVGLEVCNEAVTPDNVGDQEMTIPKSSAKQKDSNREKSRVELGISNQAVTPDTVGDQAMTIQSVGNIREFDDINLNKEPENDKPVENGSTPERTISQDVDKFASGWRYILTAKYLWLLYFFSLIQLRLWFFVGSLNSYLVYHTHDDKDKIETYSEIFGLTQFFGFIFAPFTGLIMNMKPRNITNAYFGPTLSFIITLLLCVIMGGLVLVPVLDVQVLEVRDLYHNF</sequence>
<dbReference type="OrthoDB" id="5986147at2759"/>
<dbReference type="SUPFAM" id="SSF103473">
    <property type="entry name" value="MFS general substrate transporter"/>
    <property type="match status" value="1"/>
</dbReference>
<dbReference type="Proteomes" id="UP001152795">
    <property type="component" value="Unassembled WGS sequence"/>
</dbReference>
<dbReference type="EMBL" id="CACRXK020003280">
    <property type="protein sequence ID" value="CAB3998140.1"/>
    <property type="molecule type" value="Genomic_DNA"/>
</dbReference>
<gene>
    <name evidence="1" type="ORF">PACLA_8A019476</name>
</gene>
<dbReference type="PANTHER" id="PTHR20765">
    <property type="entry name" value="SOLUTE CARRIER FAMILY 43 MEMBER 3-RELATED"/>
    <property type="match status" value="1"/>
</dbReference>
<reference evidence="1" key="1">
    <citation type="submission" date="2020-04" db="EMBL/GenBank/DDBJ databases">
        <authorList>
            <person name="Alioto T."/>
            <person name="Alioto T."/>
            <person name="Gomez Garrido J."/>
        </authorList>
    </citation>
    <scope>NUCLEOTIDE SEQUENCE</scope>
    <source>
        <strain evidence="1">A484AB</strain>
    </source>
</reference>
<dbReference type="InterPro" id="IPR027197">
    <property type="entry name" value="SLC43A3"/>
</dbReference>
<dbReference type="PANTHER" id="PTHR20765:SF1">
    <property type="entry name" value="EQUILIBRATIVE NUCLEOBASE TRANSPORTER 1"/>
    <property type="match status" value="1"/>
</dbReference>
<evidence type="ECO:0000313" key="2">
    <source>
        <dbReference type="Proteomes" id="UP001152795"/>
    </source>
</evidence>
<dbReference type="GO" id="GO:0022857">
    <property type="term" value="F:transmembrane transporter activity"/>
    <property type="evidence" value="ECO:0007669"/>
    <property type="project" value="InterPro"/>
</dbReference>
<dbReference type="AlphaFoldDB" id="A0A7D9E0R2"/>
<dbReference type="Gene3D" id="1.20.1250.20">
    <property type="entry name" value="MFS general substrate transporter like domains"/>
    <property type="match status" value="1"/>
</dbReference>
<name>A0A7D9E0R2_PARCT</name>
<dbReference type="Pfam" id="PF07690">
    <property type="entry name" value="MFS_1"/>
    <property type="match status" value="1"/>
</dbReference>
<accession>A0A7D9E0R2</accession>
<keyword evidence="2" id="KW-1185">Reference proteome</keyword>
<evidence type="ECO:0000313" key="1">
    <source>
        <dbReference type="EMBL" id="CAB3998140.1"/>
    </source>
</evidence>
<comment type="caution">
    <text evidence="1">The sequence shown here is derived from an EMBL/GenBank/DDBJ whole genome shotgun (WGS) entry which is preliminary data.</text>
</comment>
<protein>
    <submittedName>
        <fullName evidence="1">Solute carrier family 43 member 3 isoform X2</fullName>
    </submittedName>
</protein>
<organism evidence="1 2">
    <name type="scientific">Paramuricea clavata</name>
    <name type="common">Red gorgonian</name>
    <name type="synonym">Violescent sea-whip</name>
    <dbReference type="NCBI Taxonomy" id="317549"/>
    <lineage>
        <taxon>Eukaryota</taxon>
        <taxon>Metazoa</taxon>
        <taxon>Cnidaria</taxon>
        <taxon>Anthozoa</taxon>
        <taxon>Octocorallia</taxon>
        <taxon>Malacalcyonacea</taxon>
        <taxon>Plexauridae</taxon>
        <taxon>Paramuricea</taxon>
    </lineage>
</organism>